<dbReference type="STRING" id="1182542.W9Y3K8"/>
<keyword evidence="5" id="KW-1185">Reference proteome</keyword>
<gene>
    <name evidence="4" type="ORF">A1O3_10202</name>
</gene>
<reference evidence="4 5" key="1">
    <citation type="submission" date="2013-03" db="EMBL/GenBank/DDBJ databases">
        <title>The Genome Sequence of Capronia epimyces CBS 606.96.</title>
        <authorList>
            <consortium name="The Broad Institute Genomics Platform"/>
            <person name="Cuomo C."/>
            <person name="de Hoog S."/>
            <person name="Gorbushina A."/>
            <person name="Walker B."/>
            <person name="Young S.K."/>
            <person name="Zeng Q."/>
            <person name="Gargeya S."/>
            <person name="Fitzgerald M."/>
            <person name="Haas B."/>
            <person name="Abouelleil A."/>
            <person name="Allen A.W."/>
            <person name="Alvarado L."/>
            <person name="Arachchi H.M."/>
            <person name="Berlin A.M."/>
            <person name="Chapman S.B."/>
            <person name="Gainer-Dewar J."/>
            <person name="Goldberg J."/>
            <person name="Griggs A."/>
            <person name="Gujja S."/>
            <person name="Hansen M."/>
            <person name="Howarth C."/>
            <person name="Imamovic A."/>
            <person name="Ireland A."/>
            <person name="Larimer J."/>
            <person name="McCowan C."/>
            <person name="Murphy C."/>
            <person name="Pearson M."/>
            <person name="Poon T.W."/>
            <person name="Priest M."/>
            <person name="Roberts A."/>
            <person name="Saif S."/>
            <person name="Shea T."/>
            <person name="Sisk P."/>
            <person name="Sykes S."/>
            <person name="Wortman J."/>
            <person name="Nusbaum C."/>
            <person name="Birren B."/>
        </authorList>
    </citation>
    <scope>NUCLEOTIDE SEQUENCE [LARGE SCALE GENOMIC DNA]</scope>
    <source>
        <strain evidence="4 5">CBS 606.96</strain>
    </source>
</reference>
<dbReference type="Pfam" id="PF13193">
    <property type="entry name" value="AMP-binding_C"/>
    <property type="match status" value="1"/>
</dbReference>
<dbReference type="Gene3D" id="3.40.50.12780">
    <property type="entry name" value="N-terminal domain of ligase-like"/>
    <property type="match status" value="1"/>
</dbReference>
<organism evidence="4 5">
    <name type="scientific">Capronia epimyces CBS 606.96</name>
    <dbReference type="NCBI Taxonomy" id="1182542"/>
    <lineage>
        <taxon>Eukaryota</taxon>
        <taxon>Fungi</taxon>
        <taxon>Dikarya</taxon>
        <taxon>Ascomycota</taxon>
        <taxon>Pezizomycotina</taxon>
        <taxon>Eurotiomycetes</taxon>
        <taxon>Chaetothyriomycetidae</taxon>
        <taxon>Chaetothyriales</taxon>
        <taxon>Herpotrichiellaceae</taxon>
        <taxon>Capronia</taxon>
    </lineage>
</organism>
<dbReference type="HOGENOM" id="CLU_000022_59_7_1"/>
<feature type="region of interest" description="Disordered" evidence="1">
    <location>
        <begin position="1"/>
        <end position="37"/>
    </location>
</feature>
<dbReference type="eggNOG" id="KOG1177">
    <property type="taxonomic scope" value="Eukaryota"/>
</dbReference>
<dbReference type="InterPro" id="IPR025110">
    <property type="entry name" value="AMP-bd_C"/>
</dbReference>
<protein>
    <recommendedName>
        <fullName evidence="6">Long-chain acyl-CoA synthetase</fullName>
    </recommendedName>
</protein>
<name>W9Y3K8_9EURO</name>
<accession>W9Y3K8</accession>
<dbReference type="SUPFAM" id="SSF56801">
    <property type="entry name" value="Acetyl-CoA synthetase-like"/>
    <property type="match status" value="1"/>
</dbReference>
<dbReference type="PANTHER" id="PTHR43201">
    <property type="entry name" value="ACYL-COA SYNTHETASE"/>
    <property type="match status" value="1"/>
</dbReference>
<feature type="domain" description="AMP-binding enzyme C-terminal" evidence="3">
    <location>
        <begin position="503"/>
        <end position="590"/>
    </location>
</feature>
<feature type="domain" description="AMP-dependent synthetase/ligase" evidence="2">
    <location>
        <begin position="58"/>
        <end position="448"/>
    </location>
</feature>
<dbReference type="Proteomes" id="UP000019478">
    <property type="component" value="Unassembled WGS sequence"/>
</dbReference>
<dbReference type="InterPro" id="IPR045851">
    <property type="entry name" value="AMP-bd_C_sf"/>
</dbReference>
<evidence type="ECO:0000259" key="2">
    <source>
        <dbReference type="Pfam" id="PF00501"/>
    </source>
</evidence>
<proteinExistence type="predicted"/>
<dbReference type="InterPro" id="IPR000873">
    <property type="entry name" value="AMP-dep_synth/lig_dom"/>
</dbReference>
<dbReference type="GeneID" id="19174282"/>
<dbReference type="GO" id="GO:0006631">
    <property type="term" value="P:fatty acid metabolic process"/>
    <property type="evidence" value="ECO:0007669"/>
    <property type="project" value="TreeGrafter"/>
</dbReference>
<dbReference type="PROSITE" id="PS00455">
    <property type="entry name" value="AMP_BINDING"/>
    <property type="match status" value="1"/>
</dbReference>
<dbReference type="EMBL" id="AMGY01000011">
    <property type="protein sequence ID" value="EXJ77044.1"/>
    <property type="molecule type" value="Genomic_DNA"/>
</dbReference>
<evidence type="ECO:0008006" key="6">
    <source>
        <dbReference type="Google" id="ProtNLM"/>
    </source>
</evidence>
<sequence length="622" mass="67813">MAIRAKQPGSDAATGTPVKNHLHGSSEQGPSKGPASLSIIHGPKTPALWTQRLGDLIDERARQNGDRVAAVFPWQKHRLSFEHLADRSRLLAKAMLEAGLKHGDTVGIMAGNCYQYLEVFSGAARIGCPFAVFNNTYTPNELCQTLSVSSCKLLFIAPSIGKKSLSPHIQAVCGKSEAVSELQRVVLLSTTKPTAFSSPVRETLLYNVFADNGHSIFMNNATLRRAERQVKNTDVLNLQFTSGTTGAPKAAMLTHFNLINDGRFFGDGLNLTARDVVCSPPPLFHCFGLVMGFLGSLTHSSTVVMPCDQFDPDLVLDAIVQQKCTVLLGVPTMFIAEMEANRRKGKGYKIDTLRLGLASGSPVPVPLMKELRQELGVQKTLIAYGMTETSPVTFMTPIDDPDERRATTVGKVFPHTSAKIIDRNGEIVPRGVPGELCTSGFALQKGYWKNQEKTAEAMKVDRDGVRWMHTGDECVITEDDYCIVTGRIKDLIIRGGENIAPVEIEDRLLEHDAIAEASVVGLKDPKYGEVVGCFLRHAGDTDARPRPRPEPAEIHQWCRQQLGSHKAPAHVFWIGDSGVGDDFPKTGSGKHQKHVLRALGNQLVEAKSKSKTGLEAKVKAKL</sequence>
<dbReference type="GO" id="GO:0031956">
    <property type="term" value="F:medium-chain fatty acid-CoA ligase activity"/>
    <property type="evidence" value="ECO:0007669"/>
    <property type="project" value="TreeGrafter"/>
</dbReference>
<evidence type="ECO:0000313" key="5">
    <source>
        <dbReference type="Proteomes" id="UP000019478"/>
    </source>
</evidence>
<dbReference type="PANTHER" id="PTHR43201:SF6">
    <property type="entry name" value="ACYL COA SYNTHETASE (EUROFUNG)"/>
    <property type="match status" value="1"/>
</dbReference>
<evidence type="ECO:0000256" key="1">
    <source>
        <dbReference type="SAM" id="MobiDB-lite"/>
    </source>
</evidence>
<evidence type="ECO:0000259" key="3">
    <source>
        <dbReference type="Pfam" id="PF13193"/>
    </source>
</evidence>
<evidence type="ECO:0000313" key="4">
    <source>
        <dbReference type="EMBL" id="EXJ77044.1"/>
    </source>
</evidence>
<dbReference type="RefSeq" id="XP_007738482.1">
    <property type="nucleotide sequence ID" value="XM_007740292.1"/>
</dbReference>
<dbReference type="InterPro" id="IPR042099">
    <property type="entry name" value="ANL_N_sf"/>
</dbReference>
<dbReference type="Pfam" id="PF00501">
    <property type="entry name" value="AMP-binding"/>
    <property type="match status" value="1"/>
</dbReference>
<dbReference type="InterPro" id="IPR020845">
    <property type="entry name" value="AMP-binding_CS"/>
</dbReference>
<comment type="caution">
    <text evidence="4">The sequence shown here is derived from an EMBL/GenBank/DDBJ whole genome shotgun (WGS) entry which is preliminary data.</text>
</comment>
<dbReference type="Gene3D" id="3.30.300.30">
    <property type="match status" value="1"/>
</dbReference>
<dbReference type="AlphaFoldDB" id="W9Y3K8"/>
<dbReference type="OrthoDB" id="10253115at2759"/>